<sequence length="137" mass="15244">MVQLLLEFGTHIEGRTKDDTRPLYMAAENGNTRMVEILLQFRADVDSRDAIKKTTALYEAVSRKHLEVAEILLAHGADIDAKGPDGYMPLSNVVLKGNLQFVEMLLQHGAQKNTALFNGRAIEDLAMGDNMMRDNEA</sequence>
<evidence type="ECO:0008006" key="6">
    <source>
        <dbReference type="Google" id="ProtNLM"/>
    </source>
</evidence>
<proteinExistence type="predicted"/>
<dbReference type="InterPro" id="IPR002110">
    <property type="entry name" value="Ankyrin_rpt"/>
</dbReference>
<keyword evidence="5" id="KW-1185">Reference proteome</keyword>
<dbReference type="InterPro" id="IPR036770">
    <property type="entry name" value="Ankyrin_rpt-contain_sf"/>
</dbReference>
<evidence type="ECO:0000313" key="4">
    <source>
        <dbReference type="EMBL" id="CAG8956722.1"/>
    </source>
</evidence>
<dbReference type="AlphaFoldDB" id="A0A9N9PWL3"/>
<accession>A0A9N9PWL3</accession>
<dbReference type="PANTHER" id="PTHR24171">
    <property type="entry name" value="ANKYRIN REPEAT DOMAIN-CONTAINING PROTEIN 39-RELATED"/>
    <property type="match status" value="1"/>
</dbReference>
<dbReference type="Pfam" id="PF12796">
    <property type="entry name" value="Ank_2"/>
    <property type="match status" value="1"/>
</dbReference>
<evidence type="ECO:0000313" key="5">
    <source>
        <dbReference type="Proteomes" id="UP000696280"/>
    </source>
</evidence>
<feature type="repeat" description="ANK" evidence="3">
    <location>
        <begin position="52"/>
        <end position="84"/>
    </location>
</feature>
<dbReference type="PANTHER" id="PTHR24171:SF9">
    <property type="entry name" value="ANKYRIN REPEAT DOMAIN-CONTAINING PROTEIN 39"/>
    <property type="match status" value="1"/>
</dbReference>
<protein>
    <recommendedName>
        <fullName evidence="6">Ankyrin</fullName>
    </recommendedName>
</protein>
<keyword evidence="2 3" id="KW-0040">ANK repeat</keyword>
<organism evidence="4 5">
    <name type="scientific">Hymenoscyphus fraxineus</name>
    <dbReference type="NCBI Taxonomy" id="746836"/>
    <lineage>
        <taxon>Eukaryota</taxon>
        <taxon>Fungi</taxon>
        <taxon>Dikarya</taxon>
        <taxon>Ascomycota</taxon>
        <taxon>Pezizomycotina</taxon>
        <taxon>Leotiomycetes</taxon>
        <taxon>Helotiales</taxon>
        <taxon>Helotiaceae</taxon>
        <taxon>Hymenoscyphus</taxon>
    </lineage>
</organism>
<dbReference type="EMBL" id="CAJVRL010000072">
    <property type="protein sequence ID" value="CAG8956722.1"/>
    <property type="molecule type" value="Genomic_DNA"/>
</dbReference>
<evidence type="ECO:0000256" key="3">
    <source>
        <dbReference type="PROSITE-ProRule" id="PRU00023"/>
    </source>
</evidence>
<keyword evidence="1" id="KW-0677">Repeat</keyword>
<dbReference type="PROSITE" id="PS50297">
    <property type="entry name" value="ANK_REP_REGION"/>
    <property type="match status" value="3"/>
</dbReference>
<dbReference type="Gene3D" id="1.25.40.20">
    <property type="entry name" value="Ankyrin repeat-containing domain"/>
    <property type="match status" value="1"/>
</dbReference>
<feature type="repeat" description="ANK" evidence="3">
    <location>
        <begin position="85"/>
        <end position="113"/>
    </location>
</feature>
<comment type="caution">
    <text evidence="4">The sequence shown here is derived from an EMBL/GenBank/DDBJ whole genome shotgun (WGS) entry which is preliminary data.</text>
</comment>
<dbReference type="Proteomes" id="UP000696280">
    <property type="component" value="Unassembled WGS sequence"/>
</dbReference>
<dbReference type="PROSITE" id="PS50088">
    <property type="entry name" value="ANK_REPEAT"/>
    <property type="match status" value="3"/>
</dbReference>
<reference evidence="4" key="1">
    <citation type="submission" date="2021-07" db="EMBL/GenBank/DDBJ databases">
        <authorList>
            <person name="Durling M."/>
        </authorList>
    </citation>
    <scope>NUCLEOTIDE SEQUENCE</scope>
</reference>
<evidence type="ECO:0000256" key="1">
    <source>
        <dbReference type="ARBA" id="ARBA00022737"/>
    </source>
</evidence>
<dbReference type="SUPFAM" id="SSF48403">
    <property type="entry name" value="Ankyrin repeat"/>
    <property type="match status" value="1"/>
</dbReference>
<name>A0A9N9PWL3_9HELO</name>
<evidence type="ECO:0000256" key="2">
    <source>
        <dbReference type="ARBA" id="ARBA00023043"/>
    </source>
</evidence>
<dbReference type="PRINTS" id="PR01415">
    <property type="entry name" value="ANKYRIN"/>
</dbReference>
<dbReference type="SMART" id="SM00248">
    <property type="entry name" value="ANK"/>
    <property type="match status" value="3"/>
</dbReference>
<dbReference type="OrthoDB" id="341259at2759"/>
<gene>
    <name evidence="4" type="ORF">HYFRA_00012266</name>
</gene>
<feature type="repeat" description="ANK" evidence="3">
    <location>
        <begin position="18"/>
        <end position="50"/>
    </location>
</feature>